<dbReference type="InterPro" id="IPR036689">
    <property type="entry name" value="ESAT-6-like_sf"/>
</dbReference>
<accession>A0A1H0P6W4</accession>
<protein>
    <recommendedName>
        <fullName evidence="3">ESAT-6-like protein</fullName>
    </recommendedName>
</protein>
<evidence type="ECO:0000313" key="2">
    <source>
        <dbReference type="Proteomes" id="UP000186456"/>
    </source>
</evidence>
<proteinExistence type="predicted"/>
<dbReference type="Gene3D" id="1.10.287.1060">
    <property type="entry name" value="ESAT-6-like"/>
    <property type="match status" value="1"/>
</dbReference>
<dbReference type="EMBL" id="FNJN01000003">
    <property type="protein sequence ID" value="SDP00684.1"/>
    <property type="molecule type" value="Genomic_DNA"/>
</dbReference>
<reference evidence="1 2" key="1">
    <citation type="submission" date="2016-10" db="EMBL/GenBank/DDBJ databases">
        <authorList>
            <person name="de Groot N.N."/>
        </authorList>
    </citation>
    <scope>NUCLEOTIDE SEQUENCE [LARGE SCALE GENOMIC DNA]</scope>
    <source>
        <strain evidence="1 2">StLB037</strain>
    </source>
</reference>
<dbReference type="Proteomes" id="UP000186456">
    <property type="component" value="Unassembled WGS sequence"/>
</dbReference>
<sequence>MHLKGDTNSIAASAQVLASAADALSAEVDTLSNASQTMRAGWQGDAQIAWTGRHAQMDSTLRHKAATLRVASQHASQYAEDLVRADVAGARAVLGF</sequence>
<evidence type="ECO:0000313" key="1">
    <source>
        <dbReference type="EMBL" id="SDP00684.1"/>
    </source>
</evidence>
<dbReference type="RefSeq" id="WP_074695108.1">
    <property type="nucleotide sequence ID" value="NZ_FNJN01000003.1"/>
</dbReference>
<organism evidence="1 2">
    <name type="scientific">Microbacterium testaceum (strain StLB037)</name>
    <dbReference type="NCBI Taxonomy" id="979556"/>
    <lineage>
        <taxon>Bacteria</taxon>
        <taxon>Bacillati</taxon>
        <taxon>Actinomycetota</taxon>
        <taxon>Actinomycetes</taxon>
        <taxon>Micrococcales</taxon>
        <taxon>Microbacteriaceae</taxon>
        <taxon>Microbacterium</taxon>
    </lineage>
</organism>
<dbReference type="AlphaFoldDB" id="A0A1H0P6W4"/>
<gene>
    <name evidence="1" type="ORF">SAMN04487788_1792</name>
</gene>
<evidence type="ECO:0008006" key="3">
    <source>
        <dbReference type="Google" id="ProtNLM"/>
    </source>
</evidence>
<name>A0A1H0P6W4_MICTS</name>
<dbReference type="SUPFAM" id="SSF140453">
    <property type="entry name" value="EsxAB dimer-like"/>
    <property type="match status" value="1"/>
</dbReference>